<dbReference type="GO" id="GO:0005789">
    <property type="term" value="C:endoplasmic reticulum membrane"/>
    <property type="evidence" value="ECO:0007669"/>
    <property type="project" value="UniProtKB-SubCell"/>
</dbReference>
<comment type="pathway">
    <text evidence="1 10">Protein modification; protein glycosylation.</text>
</comment>
<dbReference type="CDD" id="cd03805">
    <property type="entry name" value="GT4_ALG2-like"/>
    <property type="match status" value="1"/>
</dbReference>
<dbReference type="UniPathway" id="UPA00378"/>
<dbReference type="Proteomes" id="UP000792457">
    <property type="component" value="Unassembled WGS sequence"/>
</dbReference>
<dbReference type="FunFam" id="3.40.50.2000:FF:000210">
    <property type="entry name" value="Alpha-1,3/1,6-mannosyltransferase ALG2"/>
    <property type="match status" value="1"/>
</dbReference>
<keyword evidence="4 10" id="KW-0812">Transmembrane</keyword>
<dbReference type="Gene3D" id="3.40.50.2000">
    <property type="entry name" value="Glycogen Phosphorylase B"/>
    <property type="match status" value="2"/>
</dbReference>
<dbReference type="FunFam" id="3.40.50.2000:FF:000085">
    <property type="entry name" value="alpha-1,3/1,6-mannosyltransferase ALG2"/>
    <property type="match status" value="1"/>
</dbReference>
<keyword evidence="6 10" id="KW-1133">Transmembrane helix</keyword>
<dbReference type="Pfam" id="PF13439">
    <property type="entry name" value="Glyco_transf_4"/>
    <property type="match status" value="1"/>
</dbReference>
<comment type="function">
    <text evidence="10">Mannosylates Man(2)GlcNAc(2)-dolichol diphosphate and Man(1)GlcNAc(2)-dolichol diphosphate to form Man(3)GlcNAc(2)-dolichol diphosphate.</text>
</comment>
<dbReference type="OrthoDB" id="448893at2759"/>
<dbReference type="InterPro" id="IPR027054">
    <property type="entry name" value="ALG2"/>
</dbReference>
<comment type="caution">
    <text evidence="13">The sequence shown here is derived from an EMBL/GenBank/DDBJ whole genome shotgun (WGS) entry which is preliminary data.</text>
</comment>
<evidence type="ECO:0000313" key="14">
    <source>
        <dbReference type="Proteomes" id="UP000792457"/>
    </source>
</evidence>
<evidence type="ECO:0000256" key="5">
    <source>
        <dbReference type="ARBA" id="ARBA00022824"/>
    </source>
</evidence>
<evidence type="ECO:0000259" key="12">
    <source>
        <dbReference type="Pfam" id="PF13439"/>
    </source>
</evidence>
<dbReference type="SUPFAM" id="SSF53756">
    <property type="entry name" value="UDP-Glycosyltransferase/glycogen phosphorylase"/>
    <property type="match status" value="1"/>
</dbReference>
<accession>A0A8K0K3R2</accession>
<feature type="transmembrane region" description="Helical" evidence="10">
    <location>
        <begin position="72"/>
        <end position="94"/>
    </location>
</feature>
<dbReference type="InterPro" id="IPR001296">
    <property type="entry name" value="Glyco_trans_1"/>
</dbReference>
<dbReference type="PANTHER" id="PTHR45918:SF1">
    <property type="entry name" value="ALPHA-1,3_1,6-MANNOSYLTRANSFERASE ALG2"/>
    <property type="match status" value="1"/>
</dbReference>
<proteinExistence type="inferred from homology"/>
<evidence type="ECO:0000256" key="8">
    <source>
        <dbReference type="ARBA" id="ARBA00045103"/>
    </source>
</evidence>
<comment type="catalytic activity">
    <reaction evidence="8 10">
        <text>a beta-D-Man-(1-&gt;4)-beta-D-GlcNAc-(1-&gt;4)-alpha-D-GlcNAc-diphospho-di-trans,poly-cis-dolichol + GDP-alpha-D-mannose = an alpha-D-Man-(1-&gt;3)-beta-D-Man-(1-&gt;4)-beta-D-GlcNAc-(1-&gt;4)-alpha-D-GlcNAc-diphospho-di-trans,poly-cis-dolichol + GDP + H(+)</text>
        <dbReference type="Rhea" id="RHEA:29515"/>
        <dbReference type="Rhea" id="RHEA-COMP:19511"/>
        <dbReference type="Rhea" id="RHEA-COMP:19513"/>
        <dbReference type="ChEBI" id="CHEBI:15378"/>
        <dbReference type="ChEBI" id="CHEBI:57527"/>
        <dbReference type="ChEBI" id="CHEBI:58189"/>
        <dbReference type="ChEBI" id="CHEBI:58472"/>
        <dbReference type="ChEBI" id="CHEBI:132510"/>
        <dbReference type="EC" id="2.4.1.132"/>
    </reaction>
    <physiologicalReaction direction="left-to-right" evidence="8 10">
        <dbReference type="Rhea" id="RHEA:29516"/>
    </physiologicalReaction>
</comment>
<feature type="domain" description="Glycosyl transferase family 1" evidence="11">
    <location>
        <begin position="210"/>
        <end position="383"/>
    </location>
</feature>
<dbReference type="GO" id="GO:0004378">
    <property type="term" value="F:GDP-Man:Man(1)GlcNAc(2)-PP-Dol alpha-1,3-mannosyltransferase activity"/>
    <property type="evidence" value="ECO:0007669"/>
    <property type="project" value="UniProtKB-UniRule"/>
</dbReference>
<comment type="subcellular location">
    <subcellularLocation>
        <location evidence="10">Endoplasmic reticulum membrane</location>
        <topology evidence="10">Single-pass membrane protein</topology>
    </subcellularLocation>
</comment>
<evidence type="ECO:0000256" key="1">
    <source>
        <dbReference type="ARBA" id="ARBA00004922"/>
    </source>
</evidence>
<reference evidence="13" key="1">
    <citation type="submission" date="2013-04" db="EMBL/GenBank/DDBJ databases">
        <authorList>
            <person name="Qu J."/>
            <person name="Murali S.C."/>
            <person name="Bandaranaike D."/>
            <person name="Bellair M."/>
            <person name="Blankenburg K."/>
            <person name="Chao H."/>
            <person name="Dinh H."/>
            <person name="Doddapaneni H."/>
            <person name="Downs B."/>
            <person name="Dugan-Rocha S."/>
            <person name="Elkadiri S."/>
            <person name="Gnanaolivu R.D."/>
            <person name="Hernandez B."/>
            <person name="Javaid M."/>
            <person name="Jayaseelan J.C."/>
            <person name="Lee S."/>
            <person name="Li M."/>
            <person name="Ming W."/>
            <person name="Munidasa M."/>
            <person name="Muniz J."/>
            <person name="Nguyen L."/>
            <person name="Ongeri F."/>
            <person name="Osuji N."/>
            <person name="Pu L.-L."/>
            <person name="Puazo M."/>
            <person name="Qu C."/>
            <person name="Quiroz J."/>
            <person name="Raj R."/>
            <person name="Weissenberger G."/>
            <person name="Xin Y."/>
            <person name="Zou X."/>
            <person name="Han Y."/>
            <person name="Richards S."/>
            <person name="Worley K."/>
            <person name="Muzny D."/>
            <person name="Gibbs R."/>
        </authorList>
    </citation>
    <scope>NUCLEOTIDE SEQUENCE</scope>
    <source>
        <strain evidence="13">Sampled in the wild</strain>
    </source>
</reference>
<evidence type="ECO:0000256" key="3">
    <source>
        <dbReference type="ARBA" id="ARBA00022679"/>
    </source>
</evidence>
<keyword evidence="7 10" id="KW-0472">Membrane</keyword>
<dbReference type="PANTHER" id="PTHR45918">
    <property type="entry name" value="ALPHA-1,3/1,6-MANNOSYLTRANSFERASE ALG2"/>
    <property type="match status" value="1"/>
</dbReference>
<evidence type="ECO:0000256" key="7">
    <source>
        <dbReference type="ARBA" id="ARBA00023136"/>
    </source>
</evidence>
<protein>
    <recommendedName>
        <fullName evidence="10">Alpha-1,3/1,6-mannosyltransferase ALG2</fullName>
        <ecNumber evidence="10">2.4.1.132</ecNumber>
        <ecNumber evidence="10">2.4.1.257</ecNumber>
    </recommendedName>
    <alternativeName>
        <fullName evidence="10">GDP-Man:Man(1)GlcNAc(2)-PP-Dol alpha-1,3-mannosyltransferase</fullName>
    </alternativeName>
</protein>
<keyword evidence="14" id="KW-1185">Reference proteome</keyword>
<keyword evidence="2 10" id="KW-0328">Glycosyltransferase</keyword>
<dbReference type="GO" id="GO:0102704">
    <property type="term" value="F:GDP-Man:Man(2)GlcNAc(2)-PP-Dol alpha-1,6-mannosyltransferase activity"/>
    <property type="evidence" value="ECO:0007669"/>
    <property type="project" value="UniProtKB-UniRule"/>
</dbReference>
<evidence type="ECO:0000259" key="11">
    <source>
        <dbReference type="Pfam" id="PF00534"/>
    </source>
</evidence>
<sequence>MPGIVFLHPDLGIGGAERLVIDAALALKDKGHVVSFVTTHHDPSHCFKETSDGTFSVKVVGDWMPRCFCGRFYALFAYLRMIYAAIYLIFFSGLSPDVVFCDLVSACIPILRLNKKVRVLFYCHFPDQLLSKTEGRLKKIYRFPLNWLEEITTGMAHKILVNSSFTAGVFERTFSRISKKIKPSILYPAVDVSKFNPSSNELSKDVLTEIGIPENASLLVSINRYERKKNLLLALDALRALKEIIKDENWSSVHLVMAGGYDVRVGENVEYYQELVDHSKSVDVFEKATFLKSPSDAVKVALLQSACCLLYTPSNEHFGIVPIEAMSAGCPVVAVCSGGPLETVVNEKTGYLCEPSAGSFASAVAKLVSSKELVAKMGANGQEHVKSLFSNRAFADSLEKIVEELLSSSNPKKM</sequence>
<reference evidence="13" key="2">
    <citation type="submission" date="2017-10" db="EMBL/GenBank/DDBJ databases">
        <title>Ladona fulva Genome sequencing and assembly.</title>
        <authorList>
            <person name="Murali S."/>
            <person name="Richards S."/>
            <person name="Bandaranaike D."/>
            <person name="Bellair M."/>
            <person name="Blankenburg K."/>
            <person name="Chao H."/>
            <person name="Dinh H."/>
            <person name="Doddapaneni H."/>
            <person name="Dugan-Rocha S."/>
            <person name="Elkadiri S."/>
            <person name="Gnanaolivu R."/>
            <person name="Hernandez B."/>
            <person name="Skinner E."/>
            <person name="Javaid M."/>
            <person name="Lee S."/>
            <person name="Li M."/>
            <person name="Ming W."/>
            <person name="Munidasa M."/>
            <person name="Muniz J."/>
            <person name="Nguyen L."/>
            <person name="Hughes D."/>
            <person name="Osuji N."/>
            <person name="Pu L.-L."/>
            <person name="Puazo M."/>
            <person name="Qu C."/>
            <person name="Quiroz J."/>
            <person name="Raj R."/>
            <person name="Weissenberger G."/>
            <person name="Xin Y."/>
            <person name="Zou X."/>
            <person name="Han Y."/>
            <person name="Worley K."/>
            <person name="Muzny D."/>
            <person name="Gibbs R."/>
        </authorList>
    </citation>
    <scope>NUCLEOTIDE SEQUENCE</scope>
    <source>
        <strain evidence="13">Sampled in the wild</strain>
    </source>
</reference>
<name>A0A8K0K3R2_LADFU</name>
<dbReference type="EMBL" id="KZ308309">
    <property type="protein sequence ID" value="KAG8227039.1"/>
    <property type="molecule type" value="Genomic_DNA"/>
</dbReference>
<feature type="domain" description="Glycosyltransferase subfamily 4-like N-terminal" evidence="12">
    <location>
        <begin position="13"/>
        <end position="193"/>
    </location>
</feature>
<evidence type="ECO:0000256" key="2">
    <source>
        <dbReference type="ARBA" id="ARBA00022676"/>
    </source>
</evidence>
<dbReference type="EC" id="2.4.1.132" evidence="10"/>
<evidence type="ECO:0000313" key="13">
    <source>
        <dbReference type="EMBL" id="KAG8227039.1"/>
    </source>
</evidence>
<evidence type="ECO:0000256" key="4">
    <source>
        <dbReference type="ARBA" id="ARBA00022692"/>
    </source>
</evidence>
<comment type="similarity">
    <text evidence="10">Belongs to the glycosyltransferase group 1 family.</text>
</comment>
<gene>
    <name evidence="13" type="ORF">J437_LFUL013826</name>
</gene>
<dbReference type="InterPro" id="IPR028098">
    <property type="entry name" value="Glyco_trans_4-like_N"/>
</dbReference>
<organism evidence="13 14">
    <name type="scientific">Ladona fulva</name>
    <name type="common">Scarce chaser dragonfly</name>
    <name type="synonym">Libellula fulva</name>
    <dbReference type="NCBI Taxonomy" id="123851"/>
    <lineage>
        <taxon>Eukaryota</taxon>
        <taxon>Metazoa</taxon>
        <taxon>Ecdysozoa</taxon>
        <taxon>Arthropoda</taxon>
        <taxon>Hexapoda</taxon>
        <taxon>Insecta</taxon>
        <taxon>Pterygota</taxon>
        <taxon>Palaeoptera</taxon>
        <taxon>Odonata</taxon>
        <taxon>Epiprocta</taxon>
        <taxon>Anisoptera</taxon>
        <taxon>Libelluloidea</taxon>
        <taxon>Libellulidae</taxon>
        <taxon>Ladona</taxon>
    </lineage>
</organism>
<evidence type="ECO:0000256" key="6">
    <source>
        <dbReference type="ARBA" id="ARBA00022989"/>
    </source>
</evidence>
<dbReference type="Pfam" id="PF00534">
    <property type="entry name" value="Glycos_transf_1"/>
    <property type="match status" value="1"/>
</dbReference>
<evidence type="ECO:0000256" key="10">
    <source>
        <dbReference type="RuleBase" id="RU367136"/>
    </source>
</evidence>
<keyword evidence="3 10" id="KW-0808">Transferase</keyword>
<comment type="catalytic activity">
    <reaction evidence="9 10">
        <text>an alpha-D-Man-(1-&gt;3)-beta-D-Man-(1-&gt;4)-beta-D-GlcNAc-(1-&gt;4)-alpha-D-GlcNAc-diphospho-di-trans,poly-cis-dolichol + GDP-alpha-D-mannose = an alpha-D-Man-(1-&gt;3)-[alpha-D-Man-(1-&gt;6)]-beta-D-Man-(1-&gt;4)-beta-D-GlcNAc-(1-&gt;4)-alpha-D-GlcNAc-diphospho-di-trans,poly-cis-dolichol + GDP + H(+)</text>
        <dbReference type="Rhea" id="RHEA:29519"/>
        <dbReference type="Rhea" id="RHEA-COMP:19513"/>
        <dbReference type="Rhea" id="RHEA-COMP:19515"/>
        <dbReference type="ChEBI" id="CHEBI:15378"/>
        <dbReference type="ChEBI" id="CHEBI:57527"/>
        <dbReference type="ChEBI" id="CHEBI:58189"/>
        <dbReference type="ChEBI" id="CHEBI:132510"/>
        <dbReference type="ChEBI" id="CHEBI:132511"/>
        <dbReference type="EC" id="2.4.1.257"/>
    </reaction>
    <physiologicalReaction direction="left-to-right" evidence="9 10">
        <dbReference type="Rhea" id="RHEA:29520"/>
    </physiologicalReaction>
</comment>
<keyword evidence="5" id="KW-0256">Endoplasmic reticulum</keyword>
<dbReference type="AlphaFoldDB" id="A0A8K0K3R2"/>
<evidence type="ECO:0000256" key="9">
    <source>
        <dbReference type="ARBA" id="ARBA00045104"/>
    </source>
</evidence>
<dbReference type="EC" id="2.4.1.257" evidence="10"/>